<name>A0ACB7SAD1_HYAAI</name>
<reference evidence="1" key="1">
    <citation type="submission" date="2020-05" db="EMBL/GenBank/DDBJ databases">
        <title>Large-scale comparative analyses of tick genomes elucidate their genetic diversity and vector capacities.</title>
        <authorList>
            <person name="Jia N."/>
            <person name="Wang J."/>
            <person name="Shi W."/>
            <person name="Du L."/>
            <person name="Sun Y."/>
            <person name="Zhan W."/>
            <person name="Jiang J."/>
            <person name="Wang Q."/>
            <person name="Zhang B."/>
            <person name="Ji P."/>
            <person name="Sakyi L.B."/>
            <person name="Cui X."/>
            <person name="Yuan T."/>
            <person name="Jiang B."/>
            <person name="Yang W."/>
            <person name="Lam T.T.-Y."/>
            <person name="Chang Q."/>
            <person name="Ding S."/>
            <person name="Wang X."/>
            <person name="Zhu J."/>
            <person name="Ruan X."/>
            <person name="Zhao L."/>
            <person name="Wei J."/>
            <person name="Que T."/>
            <person name="Du C."/>
            <person name="Cheng J."/>
            <person name="Dai P."/>
            <person name="Han X."/>
            <person name="Huang E."/>
            <person name="Gao Y."/>
            <person name="Liu J."/>
            <person name="Shao H."/>
            <person name="Ye R."/>
            <person name="Li L."/>
            <person name="Wei W."/>
            <person name="Wang X."/>
            <person name="Wang C."/>
            <person name="Yang T."/>
            <person name="Huo Q."/>
            <person name="Li W."/>
            <person name="Guo W."/>
            <person name="Chen H."/>
            <person name="Zhou L."/>
            <person name="Ni X."/>
            <person name="Tian J."/>
            <person name="Zhou Y."/>
            <person name="Sheng Y."/>
            <person name="Liu T."/>
            <person name="Pan Y."/>
            <person name="Xia L."/>
            <person name="Li J."/>
            <person name="Zhao F."/>
            <person name="Cao W."/>
        </authorList>
    </citation>
    <scope>NUCLEOTIDE SEQUENCE</scope>
    <source>
        <strain evidence="1">Hyas-2018</strain>
    </source>
</reference>
<dbReference type="Proteomes" id="UP000821845">
    <property type="component" value="Chromosome 5"/>
</dbReference>
<accession>A0ACB7SAD1</accession>
<sequence>MQYAVEWTEIPEAEVNGASRQPPSGRRAQGKGRQEIRRGTPNPRDAEQATLPQNAPKPLPPTQRGRGPLPRMPANTIQIAGRPKTPIALTKAPPWVYTKLCSRRCHYPTSHGQQDQVRVHQ</sequence>
<evidence type="ECO:0000313" key="2">
    <source>
        <dbReference type="Proteomes" id="UP000821845"/>
    </source>
</evidence>
<protein>
    <submittedName>
        <fullName evidence="1">Uncharacterized protein</fullName>
    </submittedName>
</protein>
<organism evidence="1 2">
    <name type="scientific">Hyalomma asiaticum</name>
    <name type="common">Tick</name>
    <dbReference type="NCBI Taxonomy" id="266040"/>
    <lineage>
        <taxon>Eukaryota</taxon>
        <taxon>Metazoa</taxon>
        <taxon>Ecdysozoa</taxon>
        <taxon>Arthropoda</taxon>
        <taxon>Chelicerata</taxon>
        <taxon>Arachnida</taxon>
        <taxon>Acari</taxon>
        <taxon>Parasitiformes</taxon>
        <taxon>Ixodida</taxon>
        <taxon>Ixodoidea</taxon>
        <taxon>Ixodidae</taxon>
        <taxon>Hyalomminae</taxon>
        <taxon>Hyalomma</taxon>
    </lineage>
</organism>
<keyword evidence="2" id="KW-1185">Reference proteome</keyword>
<proteinExistence type="predicted"/>
<evidence type="ECO:0000313" key="1">
    <source>
        <dbReference type="EMBL" id="KAH6929694.1"/>
    </source>
</evidence>
<comment type="caution">
    <text evidence="1">The sequence shown here is derived from an EMBL/GenBank/DDBJ whole genome shotgun (WGS) entry which is preliminary data.</text>
</comment>
<dbReference type="EMBL" id="CM023485">
    <property type="protein sequence ID" value="KAH6929694.1"/>
    <property type="molecule type" value="Genomic_DNA"/>
</dbReference>
<gene>
    <name evidence="1" type="ORF">HPB50_004764</name>
</gene>